<evidence type="ECO:0000313" key="3">
    <source>
        <dbReference type="Proteomes" id="UP000193920"/>
    </source>
</evidence>
<dbReference type="Gene3D" id="1.10.238.10">
    <property type="entry name" value="EF-hand"/>
    <property type="match status" value="4"/>
</dbReference>
<dbReference type="EMBL" id="MCOG01000034">
    <property type="protein sequence ID" value="ORY73289.1"/>
    <property type="molecule type" value="Genomic_DNA"/>
</dbReference>
<dbReference type="GO" id="GO:0005509">
    <property type="term" value="F:calcium ion binding"/>
    <property type="evidence" value="ECO:0007669"/>
    <property type="project" value="InterPro"/>
</dbReference>
<dbReference type="AlphaFoldDB" id="A0A1Y2EP25"/>
<proteinExistence type="predicted"/>
<dbReference type="InterPro" id="IPR011992">
    <property type="entry name" value="EF-hand-dom_pair"/>
</dbReference>
<comment type="caution">
    <text evidence="2">The sequence shown here is derived from an EMBL/GenBank/DDBJ whole genome shotgun (WGS) entry which is preliminary data.</text>
</comment>
<dbReference type="STRING" id="1754190.A0A1Y2EP25"/>
<reference evidence="2 3" key="1">
    <citation type="submission" date="2016-08" db="EMBL/GenBank/DDBJ databases">
        <title>A Parts List for Fungal Cellulosomes Revealed by Comparative Genomics.</title>
        <authorList>
            <consortium name="DOE Joint Genome Institute"/>
            <person name="Haitjema C.H."/>
            <person name="Gilmore S.P."/>
            <person name="Henske J.K."/>
            <person name="Solomon K.V."/>
            <person name="De Groot R."/>
            <person name="Kuo A."/>
            <person name="Mondo S.J."/>
            <person name="Salamov A.A."/>
            <person name="Labutti K."/>
            <person name="Zhao Z."/>
            <person name="Chiniquy J."/>
            <person name="Barry K."/>
            <person name="Brewer H.M."/>
            <person name="Purvine S.O."/>
            <person name="Wright A.T."/>
            <person name="Boxma B."/>
            <person name="Van Alen T."/>
            <person name="Hackstein J.H."/>
            <person name="Baker S.E."/>
            <person name="Grigoriev I.V."/>
            <person name="O'Malley M.A."/>
        </authorList>
    </citation>
    <scope>NUCLEOTIDE SEQUENCE [LARGE SCALE GENOMIC DNA]</scope>
    <source>
        <strain evidence="2 3">G1</strain>
    </source>
</reference>
<evidence type="ECO:0000259" key="1">
    <source>
        <dbReference type="PROSITE" id="PS50222"/>
    </source>
</evidence>
<dbReference type="PROSITE" id="PS50222">
    <property type="entry name" value="EF_HAND_2"/>
    <property type="match status" value="1"/>
</dbReference>
<keyword evidence="3" id="KW-1185">Reference proteome</keyword>
<dbReference type="OrthoDB" id="272072at2759"/>
<accession>A0A1Y2EP25</accession>
<organism evidence="2 3">
    <name type="scientific">Neocallimastix californiae</name>
    <dbReference type="NCBI Taxonomy" id="1754190"/>
    <lineage>
        <taxon>Eukaryota</taxon>
        <taxon>Fungi</taxon>
        <taxon>Fungi incertae sedis</taxon>
        <taxon>Chytridiomycota</taxon>
        <taxon>Chytridiomycota incertae sedis</taxon>
        <taxon>Neocallimastigomycetes</taxon>
        <taxon>Neocallimastigales</taxon>
        <taxon>Neocallimastigaceae</taxon>
        <taxon>Neocallimastix</taxon>
    </lineage>
</organism>
<dbReference type="SUPFAM" id="SSF47473">
    <property type="entry name" value="EF-hand"/>
    <property type="match status" value="4"/>
</dbReference>
<sequence>METNKELDNVYFGSNNKKEFPRAIDTILSKIRYHVLIRRIRVLNFFEDFDKLQSGYVTESIFKRCIDMILATTATCKLNSEEYNEITKYYYDNDKNMVEWRSFVNDIDTVFGTKKPYKPSPLPRKLFQHILHITEVERKQLEEIITIIKVYCNYHSSNVNLWCRDYDFHNSGYVSRHQFIRALPQHLLTKAQTNLLIKAYTDPLVGHINYSKINNDVNVISTKQFIKQSFPVIPHNQMDRVPDGTEYVLKCVPKQIPAGAESVLEIEDKIKKQIFVNRINLYSFLCDYDPLNHGIISPEQFYAGISLARINISNEEVRRVANAYKNAHGKILYKLFCKNIDAIFTVHNLENYPTCDVKNPSYNYLVKNTNQLSQEKEERLKKILSYIKHEIYIRRLLLRPYFTDFDDFRSTSRTGKVMRSQFHRILSTMKINLSQDDLFLLYEKYQDPETGLIKYMSFVDEVDFPKWDKSEVRLNPLTSIPNDSYSSNSLSKVVINKIKDKKKETGKNIYNLFLLEDLRKTGNVSRKQFIDVIEKYGISLTPIEANAITSRYSLYTDFGKCNWKLFVDELDDQSVNISSLFSKDRENQYLYNNDNLIENIPQINIDSNALNEFINKIYKIYKEDPKLFKKVFDDFDDRKEGVLDQKNMRQAFSSLNIELSNDEWLILAKYYFREKEYLDNRLQKPLVFSYLVFLQDVERVPFKIHENYHQYRTNEKNREIYDMILKIINIYCKENGVNLKSLFQKKDPQDSGYIRKDLLHTVISSLQLNFSKYDSNIIIEQNVEKYDNGKFNYENFVNGVNSAFVEDSIKDKIVTENKPRKYLSIYKPTFKNKENCEKIIKEIASKTKCNILDIFRVLKSRDTCSLGKISFEKFKEVLIYLCSYGKDSNTDVLSDVTKYLSVLMDNFNVNSLKDIDYYSFFFQLYESMNSLKK</sequence>
<dbReference type="PANTHER" id="PTHR20875">
    <property type="entry name" value="EF-HAND CALCIUM-BINDING DOMAIN-CONTAINING PROTEIN 6-RELATED"/>
    <property type="match status" value="1"/>
</dbReference>
<dbReference type="Proteomes" id="UP000193920">
    <property type="component" value="Unassembled WGS sequence"/>
</dbReference>
<feature type="domain" description="EF-hand" evidence="1">
    <location>
        <begin position="623"/>
        <end position="658"/>
    </location>
</feature>
<gene>
    <name evidence="2" type="ORF">LY90DRAFT_699643</name>
</gene>
<evidence type="ECO:0000313" key="2">
    <source>
        <dbReference type="EMBL" id="ORY73289.1"/>
    </source>
</evidence>
<name>A0A1Y2EP25_9FUNG</name>
<dbReference type="InterPro" id="IPR052603">
    <property type="entry name" value="EFCB6"/>
</dbReference>
<dbReference type="PANTHER" id="PTHR20875:SF0">
    <property type="entry name" value="GH12158P"/>
    <property type="match status" value="1"/>
</dbReference>
<dbReference type="InterPro" id="IPR002048">
    <property type="entry name" value="EF_hand_dom"/>
</dbReference>
<protein>
    <recommendedName>
        <fullName evidence="1">EF-hand domain-containing protein</fullName>
    </recommendedName>
</protein>